<dbReference type="PROSITE" id="PS51457">
    <property type="entry name" value="BEN"/>
    <property type="match status" value="1"/>
</dbReference>
<feature type="region of interest" description="Disordered" evidence="1">
    <location>
        <begin position="59"/>
        <end position="115"/>
    </location>
</feature>
<feature type="compositionally biased region" description="Basic and acidic residues" evidence="1">
    <location>
        <begin position="167"/>
        <end position="182"/>
    </location>
</feature>
<comment type="caution">
    <text evidence="3">The sequence shown here is derived from an EMBL/GenBank/DDBJ whole genome shotgun (WGS) entry which is preliminary data.</text>
</comment>
<proteinExistence type="predicted"/>
<evidence type="ECO:0000256" key="1">
    <source>
        <dbReference type="SAM" id="MobiDB-lite"/>
    </source>
</evidence>
<feature type="region of interest" description="Disordered" evidence="1">
    <location>
        <begin position="142"/>
        <end position="190"/>
    </location>
</feature>
<reference evidence="3 4" key="1">
    <citation type="journal article" date="2015" name="Genome Biol. Evol.">
        <title>The genome of winter moth (Operophtera brumata) provides a genomic perspective on sexual dimorphism and phenology.</title>
        <authorList>
            <person name="Derks M.F."/>
            <person name="Smit S."/>
            <person name="Salis L."/>
            <person name="Schijlen E."/>
            <person name="Bossers A."/>
            <person name="Mateman C."/>
            <person name="Pijl A.S."/>
            <person name="de Ridder D."/>
            <person name="Groenen M.A."/>
            <person name="Visser M.E."/>
            <person name="Megens H.J."/>
        </authorList>
    </citation>
    <scope>NUCLEOTIDE SEQUENCE [LARGE SCALE GENOMIC DNA]</scope>
    <source>
        <strain evidence="3">WM2013NL</strain>
        <tissue evidence="3">Head and thorax</tissue>
    </source>
</reference>
<dbReference type="STRING" id="104452.A0A0L7LEG8"/>
<feature type="domain" description="BEN" evidence="2">
    <location>
        <begin position="282"/>
        <end position="378"/>
    </location>
</feature>
<dbReference type="InterPro" id="IPR018379">
    <property type="entry name" value="BEN_domain"/>
</dbReference>
<evidence type="ECO:0000259" key="2">
    <source>
        <dbReference type="PROSITE" id="PS51457"/>
    </source>
</evidence>
<dbReference type="EMBL" id="JTDY01001542">
    <property type="protein sequence ID" value="KOB73596.1"/>
    <property type="molecule type" value="Genomic_DNA"/>
</dbReference>
<dbReference type="GO" id="GO:0003677">
    <property type="term" value="F:DNA binding"/>
    <property type="evidence" value="ECO:0007669"/>
    <property type="project" value="InterPro"/>
</dbReference>
<name>A0A0L7LEG8_OPEBR</name>
<sequence length="410" mass="46912">MPRRNENWLLVEWGAGGRDVVYLKSVLNPVNRELKIGEVLTVNRRGEAQAATLIARAKERDQLDPRVQEGVQAAGPSPKPQDEPEDYSPSASSWAPSDEGVMSADSDRESVSTKKIKLEHYKRQYVNRRSNKKVIIPTYRANAVIPKSMQPKQDSSKKNDNRKRTHNERNGSIKKSLPDSTKRNNSLNTNVDRPITIDAREIQEIGNSFNLLFKMLEDLKRPIMMSNFCEDTAQQNDDLQIPKNEAVIHAVEDCEENDPYDPEEEFNRSDDNVLITNKYDSQYNATLAIKERFSKVNWKSYTIATRTLLLAVFPRRILATHSLTGKRSPAFQNKPAKMCLDPKIISDVIMEITDRFDVKENLVRSIITTKCADECKMLKLKTKKKKFIASNQENQPPKNEFHDNEQVPVN</sequence>
<accession>A0A0L7LEG8</accession>
<dbReference type="Pfam" id="PF10523">
    <property type="entry name" value="BEN"/>
    <property type="match status" value="1"/>
</dbReference>
<keyword evidence="4" id="KW-1185">Reference proteome</keyword>
<gene>
    <name evidence="3" type="ORF">OBRU01_10577</name>
</gene>
<dbReference type="Gene3D" id="1.10.10.2590">
    <property type="entry name" value="BEN domain"/>
    <property type="match status" value="1"/>
</dbReference>
<organism evidence="3 4">
    <name type="scientific">Operophtera brumata</name>
    <name type="common">Winter moth</name>
    <name type="synonym">Phalaena brumata</name>
    <dbReference type="NCBI Taxonomy" id="104452"/>
    <lineage>
        <taxon>Eukaryota</taxon>
        <taxon>Metazoa</taxon>
        <taxon>Ecdysozoa</taxon>
        <taxon>Arthropoda</taxon>
        <taxon>Hexapoda</taxon>
        <taxon>Insecta</taxon>
        <taxon>Pterygota</taxon>
        <taxon>Neoptera</taxon>
        <taxon>Endopterygota</taxon>
        <taxon>Lepidoptera</taxon>
        <taxon>Glossata</taxon>
        <taxon>Ditrysia</taxon>
        <taxon>Geometroidea</taxon>
        <taxon>Geometridae</taxon>
        <taxon>Larentiinae</taxon>
        <taxon>Operophtera</taxon>
    </lineage>
</organism>
<evidence type="ECO:0000313" key="3">
    <source>
        <dbReference type="EMBL" id="KOB73596.1"/>
    </source>
</evidence>
<feature type="region of interest" description="Disordered" evidence="1">
    <location>
        <begin position="388"/>
        <end position="410"/>
    </location>
</feature>
<evidence type="ECO:0000313" key="4">
    <source>
        <dbReference type="Proteomes" id="UP000037510"/>
    </source>
</evidence>
<feature type="compositionally biased region" description="Basic and acidic residues" evidence="1">
    <location>
        <begin position="399"/>
        <end position="410"/>
    </location>
</feature>
<dbReference type="Proteomes" id="UP000037510">
    <property type="component" value="Unassembled WGS sequence"/>
</dbReference>
<dbReference type="AlphaFoldDB" id="A0A0L7LEG8"/>
<protein>
    <recommendedName>
        <fullName evidence="2">BEN domain-containing protein</fullName>
    </recommendedName>
</protein>
<dbReference type="SMART" id="SM01025">
    <property type="entry name" value="BEN"/>
    <property type="match status" value="1"/>
</dbReference>
<feature type="compositionally biased region" description="Basic and acidic residues" evidence="1">
    <location>
        <begin position="105"/>
        <end position="115"/>
    </location>
</feature>